<evidence type="ECO:0000313" key="3">
    <source>
        <dbReference type="Proteomes" id="UP000465263"/>
    </source>
</evidence>
<accession>A0A7I9XR06</accession>
<dbReference type="AlphaFoldDB" id="A0A7I9XR06"/>
<evidence type="ECO:0000256" key="1">
    <source>
        <dbReference type="SAM" id="MobiDB-lite"/>
    </source>
</evidence>
<evidence type="ECO:0000313" key="2">
    <source>
        <dbReference type="EMBL" id="GFG71836.1"/>
    </source>
</evidence>
<organism evidence="2 3">
    <name type="scientific">Mycolicibacter senuensis</name>
    <dbReference type="NCBI Taxonomy" id="386913"/>
    <lineage>
        <taxon>Bacteria</taxon>
        <taxon>Bacillati</taxon>
        <taxon>Actinomycetota</taxon>
        <taxon>Actinomycetes</taxon>
        <taxon>Mycobacteriales</taxon>
        <taxon>Mycobacteriaceae</taxon>
        <taxon>Mycolicibacter</taxon>
    </lineage>
</organism>
<gene>
    <name evidence="2" type="ORF">MSEN_35560</name>
</gene>
<comment type="caution">
    <text evidence="2">The sequence shown here is derived from an EMBL/GenBank/DDBJ whole genome shotgun (WGS) entry which is preliminary data.</text>
</comment>
<feature type="region of interest" description="Disordered" evidence="1">
    <location>
        <begin position="1"/>
        <end position="21"/>
    </location>
</feature>
<evidence type="ECO:0008006" key="4">
    <source>
        <dbReference type="Google" id="ProtNLM"/>
    </source>
</evidence>
<proteinExistence type="predicted"/>
<dbReference type="InterPro" id="IPR048996">
    <property type="entry name" value="PGRS_rpt"/>
</dbReference>
<dbReference type="Pfam" id="PF21526">
    <property type="entry name" value="PGRS"/>
    <property type="match status" value="1"/>
</dbReference>
<reference evidence="2 3" key="1">
    <citation type="journal article" date="2019" name="Emerg. Microbes Infect.">
        <title>Comprehensive subspecies identification of 175 nontuberculous mycobacteria species based on 7547 genomic profiles.</title>
        <authorList>
            <person name="Matsumoto Y."/>
            <person name="Kinjo T."/>
            <person name="Motooka D."/>
            <person name="Nabeya D."/>
            <person name="Jung N."/>
            <person name="Uechi K."/>
            <person name="Horii T."/>
            <person name="Iida T."/>
            <person name="Fujita J."/>
            <person name="Nakamura S."/>
        </authorList>
    </citation>
    <scope>NUCLEOTIDE SEQUENCE [LARGE SCALE GENOMIC DNA]</scope>
    <source>
        <strain evidence="2 3">JCM 16017</strain>
    </source>
</reference>
<name>A0A7I9XR06_9MYCO</name>
<keyword evidence="3" id="KW-1185">Reference proteome</keyword>
<dbReference type="Proteomes" id="UP000465263">
    <property type="component" value="Unassembled WGS sequence"/>
</dbReference>
<feature type="region of interest" description="Disordered" evidence="1">
    <location>
        <begin position="203"/>
        <end position="236"/>
    </location>
</feature>
<protein>
    <recommendedName>
        <fullName evidence="4">PE-PGRS family protein</fullName>
    </recommendedName>
</protein>
<feature type="compositionally biased region" description="Gly residues" evidence="1">
    <location>
        <begin position="203"/>
        <end position="225"/>
    </location>
</feature>
<sequence length="236" mass="23325">MANRGSIDRGTAQPRSRRRNRAVGAAASLGTFLTFGVMPLAPAQADEFGWIADVFDVSAWVPADDGGASDAVNWLAPASWDLDGLPGSAVSPSDASWDDWAEPWIYLLKMIQADFWMVFSHTVNEWFGNGHMLIGDGADGYDGGTVAAAAGEPGGLWWGDGGDGGTSASGVGGAGGAAYFGNGGAGGEGVDGADGGPGGTVAYFGNGGDGGDGGDGGPGGQGGWLYGNDGSPGATG</sequence>
<dbReference type="EMBL" id="BLKV01000002">
    <property type="protein sequence ID" value="GFG71836.1"/>
    <property type="molecule type" value="Genomic_DNA"/>
</dbReference>